<reference evidence="7" key="1">
    <citation type="submission" date="2023-02" db="EMBL/GenBank/DDBJ databases">
        <title>Nocardiopsis ansamitocini NBRC 112285.</title>
        <authorList>
            <person name="Ichikawa N."/>
            <person name="Sato H."/>
            <person name="Tonouchi N."/>
        </authorList>
    </citation>
    <scope>NUCLEOTIDE SEQUENCE</scope>
    <source>
        <strain evidence="7">NBRC 112285</strain>
    </source>
</reference>
<gene>
    <name evidence="7" type="ORF">Nans01_21450</name>
</gene>
<evidence type="ECO:0000256" key="4">
    <source>
        <dbReference type="RuleBase" id="RU003719"/>
    </source>
</evidence>
<dbReference type="RefSeq" id="WP_285759055.1">
    <property type="nucleotide sequence ID" value="NZ_BSQG01000003.1"/>
</dbReference>
<dbReference type="AlphaFoldDB" id="A0A9W6UIK1"/>
<evidence type="ECO:0000313" key="8">
    <source>
        <dbReference type="Proteomes" id="UP001165092"/>
    </source>
</evidence>
<accession>A0A9W6UIK1</accession>
<keyword evidence="2 4" id="KW-0560">Oxidoreductase</keyword>
<dbReference type="InterPro" id="IPR050418">
    <property type="entry name" value="D-iso_2-hydroxyacid_DH_PdxB"/>
</dbReference>
<proteinExistence type="inferred from homology"/>
<feature type="domain" description="D-isomer specific 2-hydroxyacid dehydrogenase NAD-binding" evidence="6">
    <location>
        <begin position="129"/>
        <end position="247"/>
    </location>
</feature>
<dbReference type="Proteomes" id="UP001165092">
    <property type="component" value="Unassembled WGS sequence"/>
</dbReference>
<dbReference type="PROSITE" id="PS00670">
    <property type="entry name" value="D_2_HYDROXYACID_DH_2"/>
    <property type="match status" value="1"/>
</dbReference>
<evidence type="ECO:0000259" key="5">
    <source>
        <dbReference type="Pfam" id="PF00389"/>
    </source>
</evidence>
<evidence type="ECO:0000313" key="7">
    <source>
        <dbReference type="EMBL" id="GLU47794.1"/>
    </source>
</evidence>
<dbReference type="InterPro" id="IPR006140">
    <property type="entry name" value="D-isomer_DH_NAD-bd"/>
</dbReference>
<dbReference type="SUPFAM" id="SSF51735">
    <property type="entry name" value="NAD(P)-binding Rossmann-fold domains"/>
    <property type="match status" value="1"/>
</dbReference>
<dbReference type="PANTHER" id="PTHR43761">
    <property type="entry name" value="D-ISOMER SPECIFIC 2-HYDROXYACID DEHYDROGENASE FAMILY PROTEIN (AFU_ORTHOLOGUE AFUA_1G13630)"/>
    <property type="match status" value="1"/>
</dbReference>
<organism evidence="7 8">
    <name type="scientific">Nocardiopsis ansamitocini</name>
    <dbReference type="NCBI Taxonomy" id="1670832"/>
    <lineage>
        <taxon>Bacteria</taxon>
        <taxon>Bacillati</taxon>
        <taxon>Actinomycetota</taxon>
        <taxon>Actinomycetes</taxon>
        <taxon>Streptosporangiales</taxon>
        <taxon>Nocardiopsidaceae</taxon>
        <taxon>Nocardiopsis</taxon>
    </lineage>
</organism>
<keyword evidence="8" id="KW-1185">Reference proteome</keyword>
<feature type="domain" description="D-isomer specific 2-hydroxyacid dehydrogenase catalytic" evidence="5">
    <location>
        <begin position="16"/>
        <end position="99"/>
    </location>
</feature>
<comment type="caution">
    <text evidence="7">The sequence shown here is derived from an EMBL/GenBank/DDBJ whole genome shotgun (WGS) entry which is preliminary data.</text>
</comment>
<dbReference type="GO" id="GO:0016616">
    <property type="term" value="F:oxidoreductase activity, acting on the CH-OH group of donors, NAD or NADP as acceptor"/>
    <property type="evidence" value="ECO:0007669"/>
    <property type="project" value="InterPro"/>
</dbReference>
<sequence length="319" mass="34681">MPDPRVVITDTGSFDPEPALKLLGDAGFQTRVLGTRDPKRIAAEASDAIALIVNETRVDAELLDALPGLRLVMAMRPGSSRIDMVEAERRGLWVSELPRRENVEQAANRALALALVQLRRIAHHRETSFAPPPRARDLTLGLVGMGQVATRLADCAAPLFKQVIGTGSRLRQWPRGVGRTGFRELLRTADVISLHVPLTPGTKSLIGAPALAAMRPGTVLINLSSPGLVDRRALLTALDTHHLAGYSAGYALEDDRTHFTTRCALRNHPAVRFAPDNADQCQDRLAVLARNIVTWRDRGFPVATVARTGPFFPDAARSD</sequence>
<protein>
    <recommendedName>
        <fullName evidence="9">D-3-phosphoglycerate dehydrogenase</fullName>
    </recommendedName>
</protein>
<evidence type="ECO:0000256" key="1">
    <source>
        <dbReference type="ARBA" id="ARBA00005854"/>
    </source>
</evidence>
<keyword evidence="3" id="KW-0520">NAD</keyword>
<dbReference type="GO" id="GO:0051287">
    <property type="term" value="F:NAD binding"/>
    <property type="evidence" value="ECO:0007669"/>
    <property type="project" value="InterPro"/>
</dbReference>
<dbReference type="Pfam" id="PF00389">
    <property type="entry name" value="2-Hacid_dh"/>
    <property type="match status" value="1"/>
</dbReference>
<dbReference type="PANTHER" id="PTHR43761:SF1">
    <property type="entry name" value="D-ISOMER SPECIFIC 2-HYDROXYACID DEHYDROGENASE CATALYTIC DOMAIN-CONTAINING PROTEIN-RELATED"/>
    <property type="match status" value="1"/>
</dbReference>
<dbReference type="Gene3D" id="3.40.50.720">
    <property type="entry name" value="NAD(P)-binding Rossmann-like Domain"/>
    <property type="match status" value="2"/>
</dbReference>
<evidence type="ECO:0000259" key="6">
    <source>
        <dbReference type="Pfam" id="PF02826"/>
    </source>
</evidence>
<dbReference type="InterPro" id="IPR036291">
    <property type="entry name" value="NAD(P)-bd_dom_sf"/>
</dbReference>
<evidence type="ECO:0008006" key="9">
    <source>
        <dbReference type="Google" id="ProtNLM"/>
    </source>
</evidence>
<comment type="similarity">
    <text evidence="1 4">Belongs to the D-isomer specific 2-hydroxyacid dehydrogenase family.</text>
</comment>
<dbReference type="Pfam" id="PF02826">
    <property type="entry name" value="2-Hacid_dh_C"/>
    <property type="match status" value="1"/>
</dbReference>
<evidence type="ECO:0000256" key="3">
    <source>
        <dbReference type="ARBA" id="ARBA00023027"/>
    </source>
</evidence>
<dbReference type="InterPro" id="IPR029753">
    <property type="entry name" value="D-isomer_DH_CS"/>
</dbReference>
<name>A0A9W6UIK1_9ACTN</name>
<dbReference type="SUPFAM" id="SSF52283">
    <property type="entry name" value="Formate/glycerate dehydrogenase catalytic domain-like"/>
    <property type="match status" value="1"/>
</dbReference>
<dbReference type="EMBL" id="BSQG01000003">
    <property type="protein sequence ID" value="GLU47794.1"/>
    <property type="molecule type" value="Genomic_DNA"/>
</dbReference>
<dbReference type="InterPro" id="IPR006139">
    <property type="entry name" value="D-isomer_2_OHA_DH_cat_dom"/>
</dbReference>
<evidence type="ECO:0000256" key="2">
    <source>
        <dbReference type="ARBA" id="ARBA00023002"/>
    </source>
</evidence>